<reference evidence="2" key="2">
    <citation type="submission" date="2015-03" db="EMBL/GenBank/DDBJ databases">
        <title>The genome and structure of Sinorhizobium meliloti phage phiM9.</title>
        <authorList>
            <person name="Johnson M.C."/>
            <person name="Tatum K.B."/>
            <person name="Lynn J.S."/>
            <person name="Brewer T.E."/>
            <person name="Washburn B.K."/>
            <person name="Stroupe M.E."/>
            <person name="Jones K.M."/>
        </authorList>
    </citation>
    <scope>NUCLEOTIDE SEQUENCE [LARGE SCALE GENOMIC DNA]</scope>
</reference>
<sequence length="106" mass="12281">MITETTTEYFYAHCRGVRTRADATLRYDIGEEVYLVAGEWLGMDGARMPAWTEHPGPTRFETVEEAREYVKHLPKSMYGFDVIEESIEIMRRMTNVVTIVTEKVAE</sequence>
<dbReference type="KEGG" id="vg:26517914"/>
<gene>
    <name evidence="1" type="ORF">Sm_phiM9_235</name>
</gene>
<reference evidence="1 2" key="1">
    <citation type="journal article" date="2015" name="J. Virol.">
        <title>Sinorhizobium meliloti Phage ?M9 Defines a New Group of T4 Superfamily Phages with Unusual Genomic Features but a Common T=16 Capsid.</title>
        <authorList>
            <person name="Johnson M.C."/>
            <person name="Tatum K.B."/>
            <person name="Lynn J.S."/>
            <person name="Brewer T.E."/>
            <person name="Lu S."/>
            <person name="Washburn B.K."/>
            <person name="Stroupe M.E."/>
            <person name="Jones K.M."/>
        </authorList>
    </citation>
    <scope>NUCLEOTIDE SEQUENCE [LARGE SCALE GENOMIC DNA]</scope>
</reference>
<keyword evidence="2" id="KW-1185">Reference proteome</keyword>
<dbReference type="Proteomes" id="UP000033804">
    <property type="component" value="Segment"/>
</dbReference>
<evidence type="ECO:0000313" key="1">
    <source>
        <dbReference type="EMBL" id="AKE44862.1"/>
    </source>
</evidence>
<dbReference type="RefSeq" id="YP_009189616.1">
    <property type="nucleotide sequence ID" value="NC_028676.1"/>
</dbReference>
<protein>
    <submittedName>
        <fullName evidence="1">Uncharacterized protein</fullName>
    </submittedName>
</protein>
<organism evidence="1 2">
    <name type="scientific">Sinorhizobium phage phiM9</name>
    <dbReference type="NCBI Taxonomy" id="1636182"/>
    <lineage>
        <taxon>Viruses</taxon>
        <taxon>Duplodnaviria</taxon>
        <taxon>Heunggongvirae</taxon>
        <taxon>Uroviricota</taxon>
        <taxon>Caudoviricetes</taxon>
        <taxon>Pootjesviridae</taxon>
        <taxon>Emnonavirus</taxon>
        <taxon>Emnonavirus phiM9</taxon>
    </lineage>
</organism>
<evidence type="ECO:0000313" key="2">
    <source>
        <dbReference type="Proteomes" id="UP000033804"/>
    </source>
</evidence>
<accession>A0A0F6R552</accession>
<dbReference type="GeneID" id="26517914"/>
<proteinExistence type="predicted"/>
<dbReference type="EMBL" id="KP881232">
    <property type="protein sequence ID" value="AKE44862.1"/>
    <property type="molecule type" value="Genomic_DNA"/>
</dbReference>
<name>A0A0F6R552_9CAUD</name>
<dbReference type="OrthoDB" id="40497at10239"/>